<keyword evidence="2" id="KW-1185">Reference proteome</keyword>
<dbReference type="RefSeq" id="WP_092434967.1">
    <property type="nucleotide sequence ID" value="NZ_FOXM01000023.1"/>
</dbReference>
<dbReference type="AlphaFoldDB" id="A0A1I5YPA6"/>
<name>A0A1I5YPA6_9GAMM</name>
<gene>
    <name evidence="1" type="ORF">SAMN05216229_12315</name>
</gene>
<sequence length="96" mass="9658">MVQTVSLPLGTAAEPSADIPVASGAEAVVGIYAAPGSNINAAGSSYFCDVVLVTPGEPIRVTRLDSSKPTTKVAGPGTFRVLRSPALVSIGVFSEV</sequence>
<dbReference type="EMBL" id="FOXM01000023">
    <property type="protein sequence ID" value="SFQ45925.1"/>
    <property type="molecule type" value="Genomic_DNA"/>
</dbReference>
<protein>
    <submittedName>
        <fullName evidence="1">Uncharacterized protein</fullName>
    </submittedName>
</protein>
<dbReference type="Proteomes" id="UP000243084">
    <property type="component" value="Unassembled WGS sequence"/>
</dbReference>
<accession>A0A1I5YPA6</accession>
<proteinExistence type="predicted"/>
<evidence type="ECO:0000313" key="1">
    <source>
        <dbReference type="EMBL" id="SFQ45925.1"/>
    </source>
</evidence>
<organism evidence="1 2">
    <name type="scientific">Geopseudomonas sagittaria</name>
    <dbReference type="NCBI Taxonomy" id="1135990"/>
    <lineage>
        <taxon>Bacteria</taxon>
        <taxon>Pseudomonadati</taxon>
        <taxon>Pseudomonadota</taxon>
        <taxon>Gammaproteobacteria</taxon>
        <taxon>Pseudomonadales</taxon>
        <taxon>Pseudomonadaceae</taxon>
        <taxon>Geopseudomonas</taxon>
    </lineage>
</organism>
<evidence type="ECO:0000313" key="2">
    <source>
        <dbReference type="Proteomes" id="UP000243084"/>
    </source>
</evidence>
<reference evidence="2" key="1">
    <citation type="submission" date="2016-10" db="EMBL/GenBank/DDBJ databases">
        <authorList>
            <person name="Varghese N."/>
            <person name="Submissions S."/>
        </authorList>
    </citation>
    <scope>NUCLEOTIDE SEQUENCE [LARGE SCALE GENOMIC DNA]</scope>
    <source>
        <strain evidence="2">JCM 18195</strain>
    </source>
</reference>